<dbReference type="Proteomes" id="UP000006055">
    <property type="component" value="Chromosome"/>
</dbReference>
<protein>
    <submittedName>
        <fullName evidence="3">2-oxoacid:acceptor oxidoreductase, gamma subunit, pyruvate/2-ketoisovalerate family</fullName>
    </submittedName>
</protein>
<dbReference type="InterPro" id="IPR002869">
    <property type="entry name" value="Pyrv_flavodox_OxRed_cen"/>
</dbReference>
<dbReference type="PANTHER" id="PTHR43366">
    <property type="entry name" value="PYRUVATE SYNTHASE SUBUNIT PORC"/>
    <property type="match status" value="1"/>
</dbReference>
<name>I4CF62_DESTA</name>
<reference evidence="4" key="1">
    <citation type="submission" date="2012-06" db="EMBL/GenBank/DDBJ databases">
        <title>Complete sequence of chromosome of Desulfomonile tiedjei DSM 6799.</title>
        <authorList>
            <person name="Lucas S."/>
            <person name="Copeland A."/>
            <person name="Lapidus A."/>
            <person name="Glavina del Rio T."/>
            <person name="Dalin E."/>
            <person name="Tice H."/>
            <person name="Bruce D."/>
            <person name="Goodwin L."/>
            <person name="Pitluck S."/>
            <person name="Peters L."/>
            <person name="Ovchinnikova G."/>
            <person name="Zeytun A."/>
            <person name="Lu M."/>
            <person name="Kyrpides N."/>
            <person name="Mavromatis K."/>
            <person name="Ivanova N."/>
            <person name="Brettin T."/>
            <person name="Detter J.C."/>
            <person name="Han C."/>
            <person name="Larimer F."/>
            <person name="Land M."/>
            <person name="Hauser L."/>
            <person name="Markowitz V."/>
            <person name="Cheng J.-F."/>
            <person name="Hugenholtz P."/>
            <person name="Woyke T."/>
            <person name="Wu D."/>
            <person name="Spring S."/>
            <person name="Schroeder M."/>
            <person name="Brambilla E."/>
            <person name="Klenk H.-P."/>
            <person name="Eisen J.A."/>
        </authorList>
    </citation>
    <scope>NUCLEOTIDE SEQUENCE [LARGE SCALE GENOMIC DNA]</scope>
    <source>
        <strain evidence="4">ATCC 49306 / DSM 6799 / DCB-1</strain>
    </source>
</reference>
<dbReference type="AlphaFoldDB" id="I4CF62"/>
<gene>
    <name evidence="3" type="ordered locus">Desti_5623</name>
</gene>
<dbReference type="EMBL" id="CP003360">
    <property type="protein sequence ID" value="AFM28203.1"/>
    <property type="molecule type" value="Genomic_DNA"/>
</dbReference>
<feature type="domain" description="Pyruvate/ketoisovalerate oxidoreductase catalytic" evidence="2">
    <location>
        <begin position="10"/>
        <end position="175"/>
    </location>
</feature>
<dbReference type="PANTHER" id="PTHR43366:SF1">
    <property type="entry name" value="PYRUVATE SYNTHASE SUBUNIT PORC"/>
    <property type="match status" value="1"/>
</dbReference>
<dbReference type="RefSeq" id="WP_014813280.1">
    <property type="nucleotide sequence ID" value="NC_018025.1"/>
</dbReference>
<keyword evidence="4" id="KW-1185">Reference proteome</keyword>
<keyword evidence="1" id="KW-0560">Oxidoreductase</keyword>
<dbReference type="Pfam" id="PF01558">
    <property type="entry name" value="POR"/>
    <property type="match status" value="1"/>
</dbReference>
<dbReference type="KEGG" id="dti:Desti_5623"/>
<dbReference type="InterPro" id="IPR019752">
    <property type="entry name" value="Pyrv/ketoisovalerate_OxRed_cat"/>
</dbReference>
<evidence type="ECO:0000313" key="4">
    <source>
        <dbReference type="Proteomes" id="UP000006055"/>
    </source>
</evidence>
<dbReference type="eggNOG" id="COG1014">
    <property type="taxonomic scope" value="Bacteria"/>
</dbReference>
<dbReference type="InterPro" id="IPR051626">
    <property type="entry name" value="Oxidoreductase_gamma_subunit"/>
</dbReference>
<sequence length="182" mass="19699">MIEMRFHGRGGQGAVTCAELVAQAAIDTGRYATAFPSFGPERRGAPVIAFARVDEQPIRLRSKIYAPDVVVVLDPSLLDIASPAVGLRDNGILIVNSPYDPETLKKHLGYQNRIAVVDAGRIAREVLGLPITNTTMVGALVKGTGIMDVESLKAPFRKRFGKIADRNIQAMERAFNETLVVA</sequence>
<dbReference type="OrthoDB" id="9794954at2"/>
<keyword evidence="3" id="KW-0670">Pyruvate</keyword>
<dbReference type="InterPro" id="IPR011894">
    <property type="entry name" value="PorC_KorC"/>
</dbReference>
<accession>I4CF62</accession>
<dbReference type="GO" id="GO:0016625">
    <property type="term" value="F:oxidoreductase activity, acting on the aldehyde or oxo group of donors, iron-sulfur protein as acceptor"/>
    <property type="evidence" value="ECO:0007669"/>
    <property type="project" value="InterPro"/>
</dbReference>
<dbReference type="STRING" id="706587.Desti_5623"/>
<dbReference type="PATRIC" id="fig|706587.4.peg.6340"/>
<evidence type="ECO:0000313" key="3">
    <source>
        <dbReference type="EMBL" id="AFM28203.1"/>
    </source>
</evidence>
<dbReference type="SUPFAM" id="SSF53323">
    <property type="entry name" value="Pyruvate-ferredoxin oxidoreductase, PFOR, domain III"/>
    <property type="match status" value="1"/>
</dbReference>
<dbReference type="NCBIfam" id="TIGR02175">
    <property type="entry name" value="PorC_KorC"/>
    <property type="match status" value="1"/>
</dbReference>
<organism evidence="3 4">
    <name type="scientific">Desulfomonile tiedjei (strain ATCC 49306 / DSM 6799 / DCB-1)</name>
    <dbReference type="NCBI Taxonomy" id="706587"/>
    <lineage>
        <taxon>Bacteria</taxon>
        <taxon>Pseudomonadati</taxon>
        <taxon>Thermodesulfobacteriota</taxon>
        <taxon>Desulfomonilia</taxon>
        <taxon>Desulfomonilales</taxon>
        <taxon>Desulfomonilaceae</taxon>
        <taxon>Desulfomonile</taxon>
    </lineage>
</organism>
<evidence type="ECO:0000259" key="2">
    <source>
        <dbReference type="Pfam" id="PF01558"/>
    </source>
</evidence>
<evidence type="ECO:0000256" key="1">
    <source>
        <dbReference type="ARBA" id="ARBA00023002"/>
    </source>
</evidence>
<dbReference type="Gene3D" id="3.40.920.10">
    <property type="entry name" value="Pyruvate-ferredoxin oxidoreductase, PFOR, domain III"/>
    <property type="match status" value="1"/>
</dbReference>
<dbReference type="HOGENOM" id="CLU_087284_2_0_7"/>
<proteinExistence type="predicted"/>